<keyword evidence="1 6" id="KW-0285">Flavoprotein</keyword>
<organism evidence="8 9">
    <name type="scientific">Streptomyces roseirectus</name>
    <dbReference type="NCBI Taxonomy" id="2768066"/>
    <lineage>
        <taxon>Bacteria</taxon>
        <taxon>Bacillati</taxon>
        <taxon>Actinomycetota</taxon>
        <taxon>Actinomycetes</taxon>
        <taxon>Kitasatosporales</taxon>
        <taxon>Streptomycetaceae</taxon>
        <taxon>Streptomyces</taxon>
    </lineage>
</organism>
<dbReference type="EMBL" id="CP060828">
    <property type="protein sequence ID" value="QNP69335.1"/>
    <property type="molecule type" value="Genomic_DNA"/>
</dbReference>
<dbReference type="Pfam" id="PF02525">
    <property type="entry name" value="Flavodoxin_2"/>
    <property type="match status" value="1"/>
</dbReference>
<dbReference type="InterPro" id="IPR003680">
    <property type="entry name" value="Flavodoxin_fold"/>
</dbReference>
<comment type="function">
    <text evidence="6">Also exhibits azoreductase activity. Catalyzes the reductive cleavage of the azo bond in aromatic azo compounds to the corresponding amines.</text>
</comment>
<keyword evidence="4 6" id="KW-0520">NAD</keyword>
<evidence type="ECO:0000256" key="5">
    <source>
        <dbReference type="ARBA" id="ARBA00048542"/>
    </source>
</evidence>
<proteinExistence type="inferred from homology"/>
<evidence type="ECO:0000256" key="3">
    <source>
        <dbReference type="ARBA" id="ARBA00023002"/>
    </source>
</evidence>
<evidence type="ECO:0000313" key="8">
    <source>
        <dbReference type="EMBL" id="QNP69335.1"/>
    </source>
</evidence>
<sequence>MPTLLHLDTSPRIESATRRVTAEFAASWRAAHPDGTHVYRDLAALPVAHVDAEQVAVMHRLESGEVRDLDAARDAAVTPEEKASWAITWDLVEEVRAADTLVLGVPMHNFSLPATFKAWFDRLVIPPLVVDPATGTGPLSGKQVVVVTARGGAYGPGTPRYAYDFQEPYLKAAFGMVALADDLTFLHAEMTKSGHVPRLAGFQDMAAASLKQALEGARLQAQRGAEGYRAS</sequence>
<comment type="cofactor">
    <cofactor evidence="6">
        <name>FMN</name>
        <dbReference type="ChEBI" id="CHEBI:58210"/>
    </cofactor>
    <text evidence="6">Binds 1 FMN per subunit.</text>
</comment>
<dbReference type="GO" id="GO:0010181">
    <property type="term" value="F:FMN binding"/>
    <property type="evidence" value="ECO:0007669"/>
    <property type="project" value="UniProtKB-UniRule"/>
</dbReference>
<feature type="binding site" evidence="6">
    <location>
        <position position="10"/>
    </location>
    <ligand>
        <name>FMN</name>
        <dbReference type="ChEBI" id="CHEBI:58210"/>
    </ligand>
</feature>
<dbReference type="EC" id="1.6.5.-" evidence="6"/>
<comment type="caution">
    <text evidence="6">Lacks conserved residue(s) required for the propagation of feature annotation.</text>
</comment>
<dbReference type="HAMAP" id="MF_01216">
    <property type="entry name" value="Azoreductase_type1"/>
    <property type="match status" value="1"/>
</dbReference>
<dbReference type="InterPro" id="IPR050104">
    <property type="entry name" value="FMN-dep_NADH:Q_OxRdtase_AzoR1"/>
</dbReference>
<protein>
    <recommendedName>
        <fullName evidence="6">FMN dependent NADH:quinone oxidoreductase</fullName>
        <ecNumber evidence="6">1.6.5.-</ecNumber>
    </recommendedName>
    <alternativeName>
        <fullName evidence="6">Azo-dye reductase</fullName>
    </alternativeName>
    <alternativeName>
        <fullName evidence="6">FMN-dependent NADH-azo compound oxidoreductase</fullName>
    </alternativeName>
    <alternativeName>
        <fullName evidence="6">FMN-dependent NADH-azoreductase</fullName>
        <ecNumber evidence="6">1.7.1.17</ecNumber>
    </alternativeName>
</protein>
<evidence type="ECO:0000256" key="6">
    <source>
        <dbReference type="HAMAP-Rule" id="MF_01216"/>
    </source>
</evidence>
<dbReference type="PANTHER" id="PTHR43741">
    <property type="entry name" value="FMN-DEPENDENT NADH-AZOREDUCTASE 1"/>
    <property type="match status" value="1"/>
</dbReference>
<evidence type="ECO:0000313" key="9">
    <source>
        <dbReference type="Proteomes" id="UP000516052"/>
    </source>
</evidence>
<comment type="catalytic activity">
    <reaction evidence="5">
        <text>N,N-dimethyl-1,4-phenylenediamine + anthranilate + 2 NAD(+) = 2-(4-dimethylaminophenyl)diazenylbenzoate + 2 NADH + 2 H(+)</text>
        <dbReference type="Rhea" id="RHEA:55872"/>
        <dbReference type="ChEBI" id="CHEBI:15378"/>
        <dbReference type="ChEBI" id="CHEBI:15783"/>
        <dbReference type="ChEBI" id="CHEBI:16567"/>
        <dbReference type="ChEBI" id="CHEBI:57540"/>
        <dbReference type="ChEBI" id="CHEBI:57945"/>
        <dbReference type="ChEBI" id="CHEBI:71579"/>
        <dbReference type="EC" id="1.7.1.17"/>
    </reaction>
    <physiologicalReaction direction="right-to-left" evidence="5">
        <dbReference type="Rhea" id="RHEA:55874"/>
    </physiologicalReaction>
</comment>
<evidence type="ECO:0000256" key="2">
    <source>
        <dbReference type="ARBA" id="ARBA00022643"/>
    </source>
</evidence>
<dbReference type="EC" id="1.7.1.17" evidence="6"/>
<comment type="catalytic activity">
    <reaction evidence="6">
        <text>2 a quinone + NADH + H(+) = 2 a 1,4-benzosemiquinone + NAD(+)</text>
        <dbReference type="Rhea" id="RHEA:65952"/>
        <dbReference type="ChEBI" id="CHEBI:15378"/>
        <dbReference type="ChEBI" id="CHEBI:57540"/>
        <dbReference type="ChEBI" id="CHEBI:57945"/>
        <dbReference type="ChEBI" id="CHEBI:132124"/>
        <dbReference type="ChEBI" id="CHEBI:134225"/>
    </reaction>
</comment>
<reference evidence="8 9" key="1">
    <citation type="submission" date="2020-08" db="EMBL/GenBank/DDBJ databases">
        <title>A novel species.</title>
        <authorList>
            <person name="Gao J."/>
        </authorList>
    </citation>
    <scope>NUCLEOTIDE SEQUENCE [LARGE SCALE GENOMIC DNA]</scope>
    <source>
        <strain evidence="8 9">CRXT-G-22</strain>
    </source>
</reference>
<dbReference type="InterPro" id="IPR023048">
    <property type="entry name" value="NADH:quinone_OxRdtase_FMN_depd"/>
</dbReference>
<dbReference type="GO" id="GO:0009055">
    <property type="term" value="F:electron transfer activity"/>
    <property type="evidence" value="ECO:0007669"/>
    <property type="project" value="UniProtKB-UniRule"/>
</dbReference>
<gene>
    <name evidence="6" type="primary">azoR</name>
    <name evidence="8" type="ORF">IAG44_07720</name>
</gene>
<dbReference type="GO" id="GO:0016652">
    <property type="term" value="F:oxidoreductase activity, acting on NAD(P)H as acceptor"/>
    <property type="evidence" value="ECO:0007669"/>
    <property type="project" value="UniProtKB-UniRule"/>
</dbReference>
<evidence type="ECO:0000259" key="7">
    <source>
        <dbReference type="Pfam" id="PF02525"/>
    </source>
</evidence>
<name>A0A7H0I969_9ACTN</name>
<dbReference type="PANTHER" id="PTHR43741:SF4">
    <property type="entry name" value="FMN-DEPENDENT NADH:QUINONE OXIDOREDUCTASE"/>
    <property type="match status" value="1"/>
</dbReference>
<dbReference type="RefSeq" id="WP_187746374.1">
    <property type="nucleotide sequence ID" value="NZ_CP060828.1"/>
</dbReference>
<comment type="subunit">
    <text evidence="6">Homodimer.</text>
</comment>
<comment type="function">
    <text evidence="6">Quinone reductase that provides resistance to thiol-specific stress caused by electrophilic quinones.</text>
</comment>
<comment type="similarity">
    <text evidence="6">Belongs to the azoreductase type 1 family.</text>
</comment>
<evidence type="ECO:0000256" key="4">
    <source>
        <dbReference type="ARBA" id="ARBA00023027"/>
    </source>
</evidence>
<evidence type="ECO:0000256" key="1">
    <source>
        <dbReference type="ARBA" id="ARBA00022630"/>
    </source>
</evidence>
<keyword evidence="2 6" id="KW-0288">FMN</keyword>
<dbReference type="GO" id="GO:0016655">
    <property type="term" value="F:oxidoreductase activity, acting on NAD(P)H, quinone or similar compound as acceptor"/>
    <property type="evidence" value="ECO:0007669"/>
    <property type="project" value="InterPro"/>
</dbReference>
<dbReference type="InterPro" id="IPR029039">
    <property type="entry name" value="Flavoprotein-like_sf"/>
</dbReference>
<accession>A0A7H0I969</accession>
<keyword evidence="9" id="KW-1185">Reference proteome</keyword>
<dbReference type="AlphaFoldDB" id="A0A7H0I969"/>
<dbReference type="KEGG" id="sroi:IAG44_07720"/>
<keyword evidence="3 6" id="KW-0560">Oxidoreductase</keyword>
<feature type="domain" description="Flavodoxin-like fold" evidence="7">
    <location>
        <begin position="3"/>
        <end position="207"/>
    </location>
</feature>
<dbReference type="Proteomes" id="UP000516052">
    <property type="component" value="Chromosome"/>
</dbReference>
<dbReference type="SUPFAM" id="SSF52218">
    <property type="entry name" value="Flavoproteins"/>
    <property type="match status" value="1"/>
</dbReference>
<dbReference type="Gene3D" id="3.40.50.360">
    <property type="match status" value="1"/>
</dbReference>